<evidence type="ECO:0008006" key="3">
    <source>
        <dbReference type="Google" id="ProtNLM"/>
    </source>
</evidence>
<reference evidence="2" key="1">
    <citation type="submission" date="2017-06" db="EMBL/GenBank/DDBJ databases">
        <title>Capnocytophaga spp. assemblies.</title>
        <authorList>
            <person name="Gulvik C.A."/>
        </authorList>
    </citation>
    <scope>NUCLEOTIDE SEQUENCE [LARGE SCALE GENOMIC DNA]</scope>
    <source>
        <strain evidence="2">H1496</strain>
    </source>
</reference>
<dbReference type="OrthoDB" id="1151473at2"/>
<dbReference type="Proteomes" id="UP000217250">
    <property type="component" value="Chromosome"/>
</dbReference>
<name>A0A250FN74_9FLAO</name>
<sequence>MKDSLSGFLFCGILKCSDGTIMAKASASVELLKTAEETSPFFTTIVTQVKNVVFLSESLQIKEIHSILIETDKVTYVIGVSNKGKFFNLLVLERDKANMGIARALIEKSRPLAMALDEQL</sequence>
<dbReference type="KEGG" id="cgh:CGC50_05230"/>
<dbReference type="RefSeq" id="WP_095909976.1">
    <property type="nucleotide sequence ID" value="NZ_CAUPXI010000005.1"/>
</dbReference>
<dbReference type="AlphaFoldDB" id="A0A250FN74"/>
<dbReference type="GeneID" id="84807966"/>
<accession>A0A250FN74</accession>
<evidence type="ECO:0000313" key="1">
    <source>
        <dbReference type="EMBL" id="ATA86622.1"/>
    </source>
</evidence>
<organism evidence="1 2">
    <name type="scientific">Capnocytophaga gingivalis</name>
    <dbReference type="NCBI Taxonomy" id="1017"/>
    <lineage>
        <taxon>Bacteria</taxon>
        <taxon>Pseudomonadati</taxon>
        <taxon>Bacteroidota</taxon>
        <taxon>Flavobacteriia</taxon>
        <taxon>Flavobacteriales</taxon>
        <taxon>Flavobacteriaceae</taxon>
        <taxon>Capnocytophaga</taxon>
    </lineage>
</organism>
<dbReference type="EMBL" id="CP022386">
    <property type="protein sequence ID" value="ATA86622.1"/>
    <property type="molecule type" value="Genomic_DNA"/>
</dbReference>
<protein>
    <recommendedName>
        <fullName evidence="3">Roadblock/LAMTOR2 domain-containing protein</fullName>
    </recommendedName>
</protein>
<proteinExistence type="predicted"/>
<evidence type="ECO:0000313" key="2">
    <source>
        <dbReference type="Proteomes" id="UP000217250"/>
    </source>
</evidence>
<gene>
    <name evidence="1" type="ORF">CGC50_05230</name>
</gene>